<dbReference type="Proteomes" id="UP000609531">
    <property type="component" value="Unassembled WGS sequence"/>
</dbReference>
<evidence type="ECO:0000256" key="9">
    <source>
        <dbReference type="ARBA" id="ARBA00023012"/>
    </source>
</evidence>
<evidence type="ECO:0000256" key="7">
    <source>
        <dbReference type="ARBA" id="ARBA00022777"/>
    </source>
</evidence>
<dbReference type="Pfam" id="PF02518">
    <property type="entry name" value="HATPase_c"/>
    <property type="match status" value="1"/>
</dbReference>
<dbReference type="GO" id="GO:0005886">
    <property type="term" value="C:plasma membrane"/>
    <property type="evidence" value="ECO:0007669"/>
    <property type="project" value="TreeGrafter"/>
</dbReference>
<keyword evidence="15" id="KW-1185">Reference proteome</keyword>
<dbReference type="InterPro" id="IPR003660">
    <property type="entry name" value="HAMP_dom"/>
</dbReference>
<comment type="subcellular location">
    <subcellularLocation>
        <location evidence="2">Membrane</location>
    </subcellularLocation>
</comment>
<dbReference type="PROSITE" id="PS50109">
    <property type="entry name" value="HIS_KIN"/>
    <property type="match status" value="1"/>
</dbReference>
<dbReference type="InterPro" id="IPR003594">
    <property type="entry name" value="HATPase_dom"/>
</dbReference>
<evidence type="ECO:0000256" key="4">
    <source>
        <dbReference type="ARBA" id="ARBA00022553"/>
    </source>
</evidence>
<evidence type="ECO:0000256" key="3">
    <source>
        <dbReference type="ARBA" id="ARBA00012438"/>
    </source>
</evidence>
<dbReference type="EMBL" id="JAEKJA010000001">
    <property type="protein sequence ID" value="MBJ3774557.1"/>
    <property type="molecule type" value="Genomic_DNA"/>
</dbReference>
<evidence type="ECO:0000256" key="1">
    <source>
        <dbReference type="ARBA" id="ARBA00000085"/>
    </source>
</evidence>
<dbReference type="Pfam" id="PF00672">
    <property type="entry name" value="HAMP"/>
    <property type="match status" value="1"/>
</dbReference>
<dbReference type="PRINTS" id="PR00344">
    <property type="entry name" value="BCTRLSENSOR"/>
</dbReference>
<dbReference type="SMART" id="SM00387">
    <property type="entry name" value="HATPase_c"/>
    <property type="match status" value="1"/>
</dbReference>
<dbReference type="Gene3D" id="1.10.287.130">
    <property type="match status" value="1"/>
</dbReference>
<dbReference type="SUPFAM" id="SSF47384">
    <property type="entry name" value="Homodimeric domain of signal transducing histidine kinase"/>
    <property type="match status" value="1"/>
</dbReference>
<dbReference type="InterPro" id="IPR003661">
    <property type="entry name" value="HisK_dim/P_dom"/>
</dbReference>
<feature type="transmembrane region" description="Helical" evidence="11">
    <location>
        <begin position="159"/>
        <end position="183"/>
    </location>
</feature>
<comment type="caution">
    <text evidence="14">The sequence shown here is derived from an EMBL/GenBank/DDBJ whole genome shotgun (WGS) entry which is preliminary data.</text>
</comment>
<keyword evidence="8 11" id="KW-1133">Transmembrane helix</keyword>
<evidence type="ECO:0000313" key="14">
    <source>
        <dbReference type="EMBL" id="MBJ3774557.1"/>
    </source>
</evidence>
<evidence type="ECO:0000256" key="2">
    <source>
        <dbReference type="ARBA" id="ARBA00004370"/>
    </source>
</evidence>
<proteinExistence type="predicted"/>
<keyword evidence="9" id="KW-0902">Two-component regulatory system</keyword>
<organism evidence="14 15">
    <name type="scientific">Acuticoccus mangrovi</name>
    <dbReference type="NCBI Taxonomy" id="2796142"/>
    <lineage>
        <taxon>Bacteria</taxon>
        <taxon>Pseudomonadati</taxon>
        <taxon>Pseudomonadota</taxon>
        <taxon>Alphaproteobacteria</taxon>
        <taxon>Hyphomicrobiales</taxon>
        <taxon>Amorphaceae</taxon>
        <taxon>Acuticoccus</taxon>
    </lineage>
</organism>
<dbReference type="SMART" id="SM00304">
    <property type="entry name" value="HAMP"/>
    <property type="match status" value="1"/>
</dbReference>
<dbReference type="EC" id="2.7.13.3" evidence="3"/>
<keyword evidence="6 11" id="KW-0812">Transmembrane</keyword>
<evidence type="ECO:0000259" key="13">
    <source>
        <dbReference type="PROSITE" id="PS50885"/>
    </source>
</evidence>
<dbReference type="Gene3D" id="6.10.340.10">
    <property type="match status" value="1"/>
</dbReference>
<keyword evidence="5" id="KW-0808">Transferase</keyword>
<dbReference type="SUPFAM" id="SSF55874">
    <property type="entry name" value="ATPase domain of HSP90 chaperone/DNA topoisomerase II/histidine kinase"/>
    <property type="match status" value="1"/>
</dbReference>
<dbReference type="CDD" id="cd06225">
    <property type="entry name" value="HAMP"/>
    <property type="match status" value="1"/>
</dbReference>
<dbReference type="PANTHER" id="PTHR45436:SF8">
    <property type="entry name" value="HISTIDINE KINASE"/>
    <property type="match status" value="1"/>
</dbReference>
<sequence length="456" mass="49095">MPRILRSLTFRLALLYLALFTLSIAGLLALVWWFAVLEPLRLVRESVAAEAVALAAFYDPADPGPLVDRLALRGETPGEHHGLHALVSADGRILAANMTRWPARGNGDWLQFELDEFEMPDGREREVLAYDVGLPDGARLLVGRDIEELDDREELIANAVGWGSAAALLFGLLGGILMSLVVARRIEAVSRTARRVMSGDLSGRVAVRGTGDDFDRLGETLNAMLARIEELVEAVSRVSDQIAHELRTPLTRLHADLEDLAAAADTPERRLLAEQALREAVELQATFDALLRIARIETGRHGNQSERVDLTVLLSDAADLYGPAAEARAQRITCHIETGLVVQGDRNLLFQAVSNLLDNAIKYGPGGGVVELHGRRSGEAVEVGVRDHGAGIPVAERGRVTERFYRVPGGGADGVGLGLSLVAAVAKRHGARLALEDAAPGLRASLRLPAARTGRS</sequence>
<dbReference type="InterPro" id="IPR005467">
    <property type="entry name" value="His_kinase_dom"/>
</dbReference>
<dbReference type="GO" id="GO:0000155">
    <property type="term" value="F:phosphorelay sensor kinase activity"/>
    <property type="evidence" value="ECO:0007669"/>
    <property type="project" value="InterPro"/>
</dbReference>
<evidence type="ECO:0000256" key="8">
    <source>
        <dbReference type="ARBA" id="ARBA00022989"/>
    </source>
</evidence>
<dbReference type="PROSITE" id="PS50885">
    <property type="entry name" value="HAMP"/>
    <property type="match status" value="1"/>
</dbReference>
<evidence type="ECO:0000259" key="12">
    <source>
        <dbReference type="PROSITE" id="PS50109"/>
    </source>
</evidence>
<feature type="domain" description="Histidine kinase" evidence="12">
    <location>
        <begin position="241"/>
        <end position="452"/>
    </location>
</feature>
<evidence type="ECO:0000256" key="6">
    <source>
        <dbReference type="ARBA" id="ARBA00022692"/>
    </source>
</evidence>
<keyword evidence="7" id="KW-0418">Kinase</keyword>
<dbReference type="InterPro" id="IPR004358">
    <property type="entry name" value="Sig_transdc_His_kin-like_C"/>
</dbReference>
<reference evidence="14" key="1">
    <citation type="submission" date="2020-12" db="EMBL/GenBank/DDBJ databases">
        <title>Bacterial taxonomy.</title>
        <authorList>
            <person name="Pan X."/>
        </authorList>
    </citation>
    <scope>NUCLEOTIDE SEQUENCE</scope>
    <source>
        <strain evidence="14">B2012</strain>
    </source>
</reference>
<keyword evidence="10 11" id="KW-0472">Membrane</keyword>
<gene>
    <name evidence="14" type="ORF">JCR33_02595</name>
</gene>
<dbReference type="Gene3D" id="3.30.565.10">
    <property type="entry name" value="Histidine kinase-like ATPase, C-terminal domain"/>
    <property type="match status" value="1"/>
</dbReference>
<dbReference type="CDD" id="cd00082">
    <property type="entry name" value="HisKA"/>
    <property type="match status" value="1"/>
</dbReference>
<dbReference type="SUPFAM" id="SSF158472">
    <property type="entry name" value="HAMP domain-like"/>
    <property type="match status" value="1"/>
</dbReference>
<dbReference type="InterPro" id="IPR036890">
    <property type="entry name" value="HATPase_C_sf"/>
</dbReference>
<dbReference type="PANTHER" id="PTHR45436">
    <property type="entry name" value="SENSOR HISTIDINE KINASE YKOH"/>
    <property type="match status" value="1"/>
</dbReference>
<evidence type="ECO:0000313" key="15">
    <source>
        <dbReference type="Proteomes" id="UP000609531"/>
    </source>
</evidence>
<dbReference type="RefSeq" id="WP_198880427.1">
    <property type="nucleotide sequence ID" value="NZ_JAEKJA010000001.1"/>
</dbReference>
<keyword evidence="4" id="KW-0597">Phosphoprotein</keyword>
<feature type="domain" description="HAMP" evidence="13">
    <location>
        <begin position="180"/>
        <end position="233"/>
    </location>
</feature>
<comment type="catalytic activity">
    <reaction evidence="1">
        <text>ATP + protein L-histidine = ADP + protein N-phospho-L-histidine.</text>
        <dbReference type="EC" id="2.7.13.3"/>
    </reaction>
</comment>
<evidence type="ECO:0000256" key="5">
    <source>
        <dbReference type="ARBA" id="ARBA00022679"/>
    </source>
</evidence>
<dbReference type="InterPro" id="IPR036097">
    <property type="entry name" value="HisK_dim/P_sf"/>
</dbReference>
<dbReference type="InterPro" id="IPR050428">
    <property type="entry name" value="TCS_sensor_his_kinase"/>
</dbReference>
<evidence type="ECO:0000256" key="10">
    <source>
        <dbReference type="ARBA" id="ARBA00023136"/>
    </source>
</evidence>
<feature type="transmembrane region" description="Helical" evidence="11">
    <location>
        <begin position="12"/>
        <end position="35"/>
    </location>
</feature>
<protein>
    <recommendedName>
        <fullName evidence="3">histidine kinase</fullName>
        <ecNumber evidence="3">2.7.13.3</ecNumber>
    </recommendedName>
</protein>
<name>A0A934IIX2_9HYPH</name>
<dbReference type="SMART" id="SM00388">
    <property type="entry name" value="HisKA"/>
    <property type="match status" value="1"/>
</dbReference>
<dbReference type="Pfam" id="PF00512">
    <property type="entry name" value="HisKA"/>
    <property type="match status" value="1"/>
</dbReference>
<evidence type="ECO:0000256" key="11">
    <source>
        <dbReference type="SAM" id="Phobius"/>
    </source>
</evidence>
<accession>A0A934IIX2</accession>
<dbReference type="AlphaFoldDB" id="A0A934IIX2"/>